<comment type="caution">
    <text evidence="2">The sequence shown here is derived from an EMBL/GenBank/DDBJ whole genome shotgun (WGS) entry which is preliminary data.</text>
</comment>
<dbReference type="AlphaFoldDB" id="A0A699HNA8"/>
<feature type="region of interest" description="Disordered" evidence="1">
    <location>
        <begin position="36"/>
        <end position="119"/>
    </location>
</feature>
<feature type="compositionally biased region" description="Polar residues" evidence="1">
    <location>
        <begin position="106"/>
        <end position="119"/>
    </location>
</feature>
<feature type="compositionally biased region" description="Low complexity" evidence="1">
    <location>
        <begin position="67"/>
        <end position="79"/>
    </location>
</feature>
<sequence length="119" mass="13029">MHANKSFNKNPTNHRLYHALIEALIKDENAMDKRVTDIVKDHKRKHVDDEDPPAGPNQETPKGKAPTKGSKTGKSAAAKEPVEEPIAEVIMDDAGDDVVRDDDQPQAASKPNTSKTLNP</sequence>
<dbReference type="EMBL" id="BKCJ010166925">
    <property type="protein sequence ID" value="GEY29641.1"/>
    <property type="molecule type" value="Genomic_DNA"/>
</dbReference>
<evidence type="ECO:0000256" key="1">
    <source>
        <dbReference type="SAM" id="MobiDB-lite"/>
    </source>
</evidence>
<reference evidence="2" key="1">
    <citation type="journal article" date="2019" name="Sci. Rep.">
        <title>Draft genome of Tanacetum cinerariifolium, the natural source of mosquito coil.</title>
        <authorList>
            <person name="Yamashiro T."/>
            <person name="Shiraishi A."/>
            <person name="Satake H."/>
            <person name="Nakayama K."/>
        </authorList>
    </citation>
    <scope>NUCLEOTIDE SEQUENCE</scope>
</reference>
<proteinExistence type="predicted"/>
<accession>A0A699HNA8</accession>
<feature type="compositionally biased region" description="Acidic residues" evidence="1">
    <location>
        <begin position="83"/>
        <end position="96"/>
    </location>
</feature>
<organism evidence="2">
    <name type="scientific">Tanacetum cinerariifolium</name>
    <name type="common">Dalmatian daisy</name>
    <name type="synonym">Chrysanthemum cinerariifolium</name>
    <dbReference type="NCBI Taxonomy" id="118510"/>
    <lineage>
        <taxon>Eukaryota</taxon>
        <taxon>Viridiplantae</taxon>
        <taxon>Streptophyta</taxon>
        <taxon>Embryophyta</taxon>
        <taxon>Tracheophyta</taxon>
        <taxon>Spermatophyta</taxon>
        <taxon>Magnoliopsida</taxon>
        <taxon>eudicotyledons</taxon>
        <taxon>Gunneridae</taxon>
        <taxon>Pentapetalae</taxon>
        <taxon>asterids</taxon>
        <taxon>campanulids</taxon>
        <taxon>Asterales</taxon>
        <taxon>Asteraceae</taxon>
        <taxon>Asteroideae</taxon>
        <taxon>Anthemideae</taxon>
        <taxon>Anthemidinae</taxon>
        <taxon>Tanacetum</taxon>
    </lineage>
</organism>
<evidence type="ECO:0000313" key="2">
    <source>
        <dbReference type="EMBL" id="GEY29641.1"/>
    </source>
</evidence>
<gene>
    <name evidence="2" type="ORF">Tci_401615</name>
</gene>
<protein>
    <submittedName>
        <fullName evidence="2">Uncharacterized protein</fullName>
    </submittedName>
</protein>
<name>A0A699HNA8_TANCI</name>